<proteinExistence type="predicted"/>
<dbReference type="Proteomes" id="UP000515153">
    <property type="component" value="Chromosome V"/>
</dbReference>
<dbReference type="GeneID" id="41963934"/>
<dbReference type="InterPro" id="IPR038656">
    <property type="entry name" value="Peptidase_G1_sf"/>
</dbReference>
<dbReference type="AlphaFoldDB" id="A0A6P8AUL6"/>
<dbReference type="SUPFAM" id="SSF49899">
    <property type="entry name" value="Concanavalin A-like lectins/glucanases"/>
    <property type="match status" value="1"/>
</dbReference>
<dbReference type="PRINTS" id="PR00977">
    <property type="entry name" value="SCYTLDPTASE"/>
</dbReference>
<dbReference type="GO" id="GO:0070007">
    <property type="term" value="F:glutamic-type endopeptidase activity"/>
    <property type="evidence" value="ECO:0007669"/>
    <property type="project" value="InterPro"/>
</dbReference>
<protein>
    <submittedName>
        <fullName evidence="4">Uncharacterized protein</fullName>
    </submittedName>
</protein>
<organism evidence="3 4">
    <name type="scientific">Pyricularia grisea</name>
    <name type="common">Crabgrass-specific blast fungus</name>
    <name type="synonym">Magnaporthe grisea</name>
    <dbReference type="NCBI Taxonomy" id="148305"/>
    <lineage>
        <taxon>Eukaryota</taxon>
        <taxon>Fungi</taxon>
        <taxon>Dikarya</taxon>
        <taxon>Ascomycota</taxon>
        <taxon>Pezizomycotina</taxon>
        <taxon>Sordariomycetes</taxon>
        <taxon>Sordariomycetidae</taxon>
        <taxon>Magnaporthales</taxon>
        <taxon>Pyriculariaceae</taxon>
        <taxon>Pyricularia</taxon>
    </lineage>
</organism>
<reference evidence="4" key="2">
    <citation type="submission" date="2019-10" db="EMBL/GenBank/DDBJ databases">
        <authorList>
            <consortium name="NCBI Genome Project"/>
        </authorList>
    </citation>
    <scope>NUCLEOTIDE SEQUENCE</scope>
    <source>
        <strain evidence="4">NI907</strain>
    </source>
</reference>
<dbReference type="PANTHER" id="PTHR37536:SF1">
    <property type="entry name" value="ASPERGILLOPEPSIN, PUTAITVE (AFU_ORTHOLOGUE AFUA_7G01200)"/>
    <property type="match status" value="1"/>
</dbReference>
<dbReference type="CDD" id="cd13426">
    <property type="entry name" value="Peptidase_G1"/>
    <property type="match status" value="1"/>
</dbReference>
<gene>
    <name evidence="4" type="ORF">PgNI_09036</name>
</gene>
<dbReference type="Pfam" id="PF01828">
    <property type="entry name" value="Peptidase_A4"/>
    <property type="match status" value="1"/>
</dbReference>
<evidence type="ECO:0000256" key="2">
    <source>
        <dbReference type="SAM" id="SignalP"/>
    </source>
</evidence>
<keyword evidence="2" id="KW-0732">Signal</keyword>
<feature type="active site" description="Proton acceptor" evidence="1">
    <location>
        <position position="230"/>
    </location>
</feature>
<evidence type="ECO:0000313" key="4">
    <source>
        <dbReference type="RefSeq" id="XP_030978613.1"/>
    </source>
</evidence>
<reference evidence="4" key="3">
    <citation type="submission" date="2025-08" db="UniProtKB">
        <authorList>
            <consortium name="RefSeq"/>
        </authorList>
    </citation>
    <scope>IDENTIFICATION</scope>
    <source>
        <strain evidence="4">NI907</strain>
    </source>
</reference>
<dbReference type="OrthoDB" id="2862635at2759"/>
<dbReference type="GO" id="GO:0006508">
    <property type="term" value="P:proteolysis"/>
    <property type="evidence" value="ECO:0007669"/>
    <property type="project" value="InterPro"/>
</dbReference>
<evidence type="ECO:0000256" key="1">
    <source>
        <dbReference type="PIRSR" id="PIRSR600250-50"/>
    </source>
</evidence>
<accession>A0A6P8AUL6</accession>
<dbReference type="KEGG" id="pgri:PgNI_09036"/>
<evidence type="ECO:0000313" key="3">
    <source>
        <dbReference type="Proteomes" id="UP000515153"/>
    </source>
</evidence>
<keyword evidence="3" id="KW-1185">Reference proteome</keyword>
<dbReference type="PANTHER" id="PTHR37536">
    <property type="entry name" value="PUTATIVE (AFU_ORTHOLOGUE AFUA_3G02970)-RELATED"/>
    <property type="match status" value="1"/>
</dbReference>
<feature type="chain" id="PRO_5028220694" evidence="2">
    <location>
        <begin position="24"/>
        <end position="298"/>
    </location>
</feature>
<dbReference type="InterPro" id="IPR000250">
    <property type="entry name" value="Peptidase_G1"/>
</dbReference>
<reference evidence="3 4" key="1">
    <citation type="journal article" date="2019" name="Mol. Biol. Evol.">
        <title>Blast fungal genomes show frequent chromosomal changes, gene gains and losses, and effector gene turnover.</title>
        <authorList>
            <person name="Gomez Luciano L.B."/>
            <person name="Jason Tsai I."/>
            <person name="Chuma I."/>
            <person name="Tosa Y."/>
            <person name="Chen Y.H."/>
            <person name="Li J.Y."/>
            <person name="Li M.Y."/>
            <person name="Jade Lu M.Y."/>
            <person name="Nakayashiki H."/>
            <person name="Li W.H."/>
        </authorList>
    </citation>
    <scope>NUCLEOTIDE SEQUENCE [LARGE SCALE GENOMIC DNA]</scope>
    <source>
        <strain evidence="3 4">NI907</strain>
    </source>
</reference>
<feature type="signal peptide" evidence="2">
    <location>
        <begin position="1"/>
        <end position="23"/>
    </location>
</feature>
<name>A0A6P8AUL6_PYRGI</name>
<sequence>MQYFSLLRSLLLSLLLLVSATSAIEIKVVSVTTEEGAKPIDPASIKLVPRPLSPSSIERVRNVTVGEGDPMTGGKRSGTGNAISYSGNWCGAMQNAPTNNLVSSVSGWLTAPVLDIRHTENRTPQFAASWMGIDGGENCRTALLQGGTTTEIDANGSQTSKAWFEWIPDAAYDIPSMPVAPGDNIYIVVEALSSTQGRITMTNADQPFSIVIELTNGQPLCRRHAEWIVENFRVNSNRVPFAKFDDIWFQECEVKLQNGQTWGVDGSRMYYMETVYDVPVCRALEYDNGIFLAESDGN</sequence>
<dbReference type="InterPro" id="IPR013320">
    <property type="entry name" value="ConA-like_dom_sf"/>
</dbReference>
<dbReference type="Gene3D" id="2.60.120.700">
    <property type="entry name" value="Peptidase G1"/>
    <property type="match status" value="1"/>
</dbReference>
<dbReference type="RefSeq" id="XP_030978613.1">
    <property type="nucleotide sequence ID" value="XM_031129026.1"/>
</dbReference>